<organism evidence="2 3">
    <name type="scientific">Apiotrichum porosum</name>
    <dbReference type="NCBI Taxonomy" id="105984"/>
    <lineage>
        <taxon>Eukaryota</taxon>
        <taxon>Fungi</taxon>
        <taxon>Dikarya</taxon>
        <taxon>Basidiomycota</taxon>
        <taxon>Agaricomycotina</taxon>
        <taxon>Tremellomycetes</taxon>
        <taxon>Trichosporonales</taxon>
        <taxon>Trichosporonaceae</taxon>
        <taxon>Apiotrichum</taxon>
    </lineage>
</organism>
<dbReference type="AlphaFoldDB" id="A0A427XCZ3"/>
<evidence type="ECO:0000313" key="2">
    <source>
        <dbReference type="EMBL" id="RSH76771.1"/>
    </source>
</evidence>
<dbReference type="OrthoDB" id="2595549at2759"/>
<reference evidence="2 3" key="1">
    <citation type="submission" date="2018-11" db="EMBL/GenBank/DDBJ databases">
        <title>Genome sequence of Apiotrichum porosum DSM 27194.</title>
        <authorList>
            <person name="Aliyu H."/>
            <person name="Gorte O."/>
            <person name="Ochsenreither K."/>
        </authorList>
    </citation>
    <scope>NUCLEOTIDE SEQUENCE [LARGE SCALE GENOMIC DNA]</scope>
    <source>
        <strain evidence="2 3">DSM 27194</strain>
    </source>
</reference>
<feature type="region of interest" description="Disordered" evidence="1">
    <location>
        <begin position="82"/>
        <end position="203"/>
    </location>
</feature>
<protein>
    <submittedName>
        <fullName evidence="2">Uncharacterized protein</fullName>
    </submittedName>
</protein>
<feature type="compositionally biased region" description="Low complexity" evidence="1">
    <location>
        <begin position="150"/>
        <end position="180"/>
    </location>
</feature>
<name>A0A427XCZ3_9TREE</name>
<evidence type="ECO:0000256" key="1">
    <source>
        <dbReference type="SAM" id="MobiDB-lite"/>
    </source>
</evidence>
<evidence type="ECO:0000313" key="3">
    <source>
        <dbReference type="Proteomes" id="UP000279236"/>
    </source>
</evidence>
<sequence>MSAAAIRAYVPRTGSLPPSSSSAASSSDTQPKRQAYWPRTASSSTSKQTADDVRRSADAILKLLSGLPAPLSGALGKTLLPVPRPATPSPPSSSSFPSFKAYARAQKRKTSSGDESGSSLGGLGLGISTGSSLPSRPPLKKARTSEGREGTAAAASGSASGSAAGVGSHELARAASSSSAGLTPPLRSAPHLPSPHRPARSGLRHEIKSGTADWTREQWSSLYASLGSRAHALKRTGDAYLSPATAKGHLRGRVTEDPLRGVLSLTDSLCLYLYRNFCEERINGGHVKTKPYQQLEGLRQFVLGRWNSIKGEDEHKDLIRGMMGLIYLIEAITEYHISMTDLRTLSRRGKELSASVAASAAGNSTVPASNTSAHGPSPSSSSASPGGVSRSPAVVLIAAATASSSASQALLASRHHLSLRTLQESFPDTWKLCADSPLADDLLPAPGDTLGAARALDVDEPDVFAWPIEFGMQNAFSKAAGKPWEAVSTEGDSPEAK</sequence>
<feature type="compositionally biased region" description="Pro residues" evidence="1">
    <location>
        <begin position="82"/>
        <end position="91"/>
    </location>
</feature>
<keyword evidence="3" id="KW-1185">Reference proteome</keyword>
<feature type="region of interest" description="Disordered" evidence="1">
    <location>
        <begin position="1"/>
        <end position="53"/>
    </location>
</feature>
<feature type="compositionally biased region" description="Low complexity" evidence="1">
    <location>
        <begin position="372"/>
        <end position="386"/>
    </location>
</feature>
<dbReference type="Proteomes" id="UP000279236">
    <property type="component" value="Unassembled WGS sequence"/>
</dbReference>
<dbReference type="RefSeq" id="XP_028471918.1">
    <property type="nucleotide sequence ID" value="XM_028620876.1"/>
</dbReference>
<dbReference type="GeneID" id="39589892"/>
<proteinExistence type="predicted"/>
<gene>
    <name evidence="2" type="ORF">EHS24_005349</name>
</gene>
<accession>A0A427XCZ3</accession>
<dbReference type="EMBL" id="RSCE01000021">
    <property type="protein sequence ID" value="RSH76771.1"/>
    <property type="molecule type" value="Genomic_DNA"/>
</dbReference>
<feature type="region of interest" description="Disordered" evidence="1">
    <location>
        <begin position="363"/>
        <end position="386"/>
    </location>
</feature>
<comment type="caution">
    <text evidence="2">The sequence shown here is derived from an EMBL/GenBank/DDBJ whole genome shotgun (WGS) entry which is preliminary data.</text>
</comment>